<gene>
    <name evidence="1" type="ORF">GGR35_003384</name>
</gene>
<evidence type="ECO:0000313" key="2">
    <source>
        <dbReference type="Proteomes" id="UP000583101"/>
    </source>
</evidence>
<reference evidence="1 2" key="1">
    <citation type="submission" date="2020-08" db="EMBL/GenBank/DDBJ databases">
        <title>Genomic Encyclopedia of Type Strains, Phase IV (KMG-IV): sequencing the most valuable type-strain genomes for metagenomic binning, comparative biology and taxonomic classification.</title>
        <authorList>
            <person name="Goeker M."/>
        </authorList>
    </citation>
    <scope>NUCLEOTIDE SEQUENCE [LARGE SCALE GENOMIC DNA]</scope>
    <source>
        <strain evidence="1 2">DSM 100995</strain>
    </source>
</reference>
<dbReference type="EMBL" id="JACIEG010000007">
    <property type="protein sequence ID" value="MBB3970758.1"/>
    <property type="molecule type" value="Genomic_DNA"/>
</dbReference>
<organism evidence="1 2">
    <name type="scientific">Mucilaginibacter phyllosphaerae</name>
    <dbReference type="NCBI Taxonomy" id="1812349"/>
    <lineage>
        <taxon>Bacteria</taxon>
        <taxon>Pseudomonadati</taxon>
        <taxon>Bacteroidota</taxon>
        <taxon>Sphingobacteriia</taxon>
        <taxon>Sphingobacteriales</taxon>
        <taxon>Sphingobacteriaceae</taxon>
        <taxon>Mucilaginibacter</taxon>
    </lineage>
</organism>
<evidence type="ECO:0000313" key="1">
    <source>
        <dbReference type="EMBL" id="MBB3970758.1"/>
    </source>
</evidence>
<dbReference type="Proteomes" id="UP000583101">
    <property type="component" value="Unassembled WGS sequence"/>
</dbReference>
<name>A0ABR6ICH3_9SPHI</name>
<sequence>MPGAVFYSIDKYVPVFSCIPLKMGNTYYKILCLHSILLVRLVQNA</sequence>
<keyword evidence="2" id="KW-1185">Reference proteome</keyword>
<comment type="caution">
    <text evidence="1">The sequence shown here is derived from an EMBL/GenBank/DDBJ whole genome shotgun (WGS) entry which is preliminary data.</text>
</comment>
<accession>A0ABR6ICH3</accession>
<protein>
    <submittedName>
        <fullName evidence="1">Uncharacterized protein</fullName>
    </submittedName>
</protein>
<proteinExistence type="predicted"/>